<dbReference type="EMBL" id="ABOX02000062">
    <property type="protein sequence ID" value="EEF57608.1"/>
    <property type="molecule type" value="Genomic_DNA"/>
</dbReference>
<dbReference type="RefSeq" id="WP_007418354.1">
    <property type="nucleotide sequence ID" value="NZ_ABOX02000062.1"/>
</dbReference>
<organism evidence="2 3">
    <name type="scientific">Pedosphaera parvula (strain Ellin514)</name>
    <dbReference type="NCBI Taxonomy" id="320771"/>
    <lineage>
        <taxon>Bacteria</taxon>
        <taxon>Pseudomonadati</taxon>
        <taxon>Verrucomicrobiota</taxon>
        <taxon>Pedosphaerae</taxon>
        <taxon>Pedosphaerales</taxon>
        <taxon>Pedosphaeraceae</taxon>
        <taxon>Pedosphaera</taxon>
    </lineage>
</organism>
<reference evidence="2 3" key="1">
    <citation type="journal article" date="2011" name="J. Bacteriol.">
        <title>Genome sequence of 'Pedosphaera parvula' Ellin514, an aerobic Verrucomicrobial isolate from pasture soil.</title>
        <authorList>
            <person name="Kant R."/>
            <person name="van Passel M.W."/>
            <person name="Sangwan P."/>
            <person name="Palva A."/>
            <person name="Lucas S."/>
            <person name="Copeland A."/>
            <person name="Lapidus A."/>
            <person name="Glavina Del Rio T."/>
            <person name="Dalin E."/>
            <person name="Tice H."/>
            <person name="Bruce D."/>
            <person name="Goodwin L."/>
            <person name="Pitluck S."/>
            <person name="Chertkov O."/>
            <person name="Larimer F.W."/>
            <person name="Land M.L."/>
            <person name="Hauser L."/>
            <person name="Brettin T.S."/>
            <person name="Detter J.C."/>
            <person name="Han S."/>
            <person name="de Vos W.M."/>
            <person name="Janssen P.H."/>
            <person name="Smidt H."/>
        </authorList>
    </citation>
    <scope>NUCLEOTIDE SEQUENCE [LARGE SCALE GENOMIC DNA]</scope>
    <source>
        <strain evidence="2 3">Ellin514</strain>
    </source>
</reference>
<sequence>MIYSTPFAERTLDLVKQSGERLTLTVQFGPIYKKDRDFRCKIAFIGWGESPPDIWGADSLQALISAITLVHSMLHEFVVRGGRVLYPGTEIDFDLEGFLTSPEYPRSAQDVS</sequence>
<dbReference type="AlphaFoldDB" id="B9XRC1"/>
<proteinExistence type="predicted"/>
<comment type="caution">
    <text evidence="2">The sequence shown here is derived from an EMBL/GenBank/DDBJ whole genome shotgun (WGS) entry which is preliminary data.</text>
</comment>
<evidence type="ECO:0000313" key="3">
    <source>
        <dbReference type="Proteomes" id="UP000003688"/>
    </source>
</evidence>
<accession>B9XRC1</accession>
<name>B9XRC1_PEDPL</name>
<feature type="domain" description="DUF6968" evidence="1">
    <location>
        <begin position="8"/>
        <end position="76"/>
    </location>
</feature>
<dbReference type="Proteomes" id="UP000003688">
    <property type="component" value="Unassembled WGS sequence"/>
</dbReference>
<keyword evidence="3" id="KW-1185">Reference proteome</keyword>
<evidence type="ECO:0000259" key="1">
    <source>
        <dbReference type="Pfam" id="PF22302"/>
    </source>
</evidence>
<gene>
    <name evidence="2" type="ORF">Cflav_PD0476</name>
</gene>
<protein>
    <recommendedName>
        <fullName evidence="1">DUF6968 domain-containing protein</fullName>
    </recommendedName>
</protein>
<evidence type="ECO:0000313" key="2">
    <source>
        <dbReference type="EMBL" id="EEF57608.1"/>
    </source>
</evidence>
<dbReference type="Pfam" id="PF22302">
    <property type="entry name" value="DUF6968"/>
    <property type="match status" value="1"/>
</dbReference>
<dbReference type="InterPro" id="IPR054241">
    <property type="entry name" value="DUF6968"/>
</dbReference>